<dbReference type="CDD" id="cd00093">
    <property type="entry name" value="HTH_XRE"/>
    <property type="match status" value="1"/>
</dbReference>
<dbReference type="AlphaFoldDB" id="A0A2U1CPM4"/>
<protein>
    <submittedName>
        <fullName evidence="2">Helix-turn-helix protein</fullName>
    </submittedName>
</protein>
<reference evidence="2 3" key="1">
    <citation type="submission" date="2018-04" db="EMBL/GenBank/DDBJ databases">
        <title>Genomic Encyclopedia of Type Strains, Phase IV (KMG-IV): sequencing the most valuable type-strain genomes for metagenomic binning, comparative biology and taxonomic classification.</title>
        <authorList>
            <person name="Goeker M."/>
        </authorList>
    </citation>
    <scope>NUCLEOTIDE SEQUENCE [LARGE SCALE GENOMIC DNA]</scope>
    <source>
        <strain evidence="2 3">DSM 10065</strain>
    </source>
</reference>
<dbReference type="GO" id="GO:0003677">
    <property type="term" value="F:DNA binding"/>
    <property type="evidence" value="ECO:0007669"/>
    <property type="project" value="InterPro"/>
</dbReference>
<dbReference type="SUPFAM" id="SSF47413">
    <property type="entry name" value="lambda repressor-like DNA-binding domains"/>
    <property type="match status" value="1"/>
</dbReference>
<sequence>MAQENAMTRIAIQIRLMREKAGLSQAELAERIGTKQGAIARLESMTYGKYSMAMLQRIAEYFDVVAWVEFVPFSTLLQRTEDLSPEALTPASYDEQYGKDE</sequence>
<dbReference type="Proteomes" id="UP000246145">
    <property type="component" value="Unassembled WGS sequence"/>
</dbReference>
<proteinExistence type="predicted"/>
<name>A0A2U1CPM4_9BURK</name>
<dbReference type="EMBL" id="QEKO01000001">
    <property type="protein sequence ID" value="PVY67835.1"/>
    <property type="molecule type" value="Genomic_DNA"/>
</dbReference>
<comment type="caution">
    <text evidence="2">The sequence shown here is derived from an EMBL/GenBank/DDBJ whole genome shotgun (WGS) entry which is preliminary data.</text>
</comment>
<dbReference type="OrthoDB" id="9809730at2"/>
<dbReference type="InterPro" id="IPR001387">
    <property type="entry name" value="Cro/C1-type_HTH"/>
</dbReference>
<accession>A0A2U1CPM4</accession>
<evidence type="ECO:0000259" key="1">
    <source>
        <dbReference type="PROSITE" id="PS50943"/>
    </source>
</evidence>
<dbReference type="Gene3D" id="1.10.260.40">
    <property type="entry name" value="lambda repressor-like DNA-binding domains"/>
    <property type="match status" value="1"/>
</dbReference>
<dbReference type="SMART" id="SM00530">
    <property type="entry name" value="HTH_XRE"/>
    <property type="match status" value="1"/>
</dbReference>
<evidence type="ECO:0000313" key="2">
    <source>
        <dbReference type="EMBL" id="PVY67835.1"/>
    </source>
</evidence>
<organism evidence="2 3">
    <name type="scientific">Pusillimonas noertemannii</name>
    <dbReference type="NCBI Taxonomy" id="305977"/>
    <lineage>
        <taxon>Bacteria</taxon>
        <taxon>Pseudomonadati</taxon>
        <taxon>Pseudomonadota</taxon>
        <taxon>Betaproteobacteria</taxon>
        <taxon>Burkholderiales</taxon>
        <taxon>Alcaligenaceae</taxon>
        <taxon>Pusillimonas</taxon>
    </lineage>
</organism>
<dbReference type="Pfam" id="PF01381">
    <property type="entry name" value="HTH_3"/>
    <property type="match status" value="1"/>
</dbReference>
<feature type="domain" description="HTH cro/C1-type" evidence="1">
    <location>
        <begin position="14"/>
        <end position="68"/>
    </location>
</feature>
<gene>
    <name evidence="2" type="ORF">C7440_0218</name>
</gene>
<keyword evidence="3" id="KW-1185">Reference proteome</keyword>
<evidence type="ECO:0000313" key="3">
    <source>
        <dbReference type="Proteomes" id="UP000246145"/>
    </source>
</evidence>
<dbReference type="PROSITE" id="PS50943">
    <property type="entry name" value="HTH_CROC1"/>
    <property type="match status" value="1"/>
</dbReference>
<dbReference type="InterPro" id="IPR010982">
    <property type="entry name" value="Lambda_DNA-bd_dom_sf"/>
</dbReference>